<dbReference type="AlphaFoldDB" id="A0A5C3N8B1"/>
<accession>A0A5C3N8B1</accession>
<evidence type="ECO:0000313" key="1">
    <source>
        <dbReference type="EMBL" id="TFK52158.1"/>
    </source>
</evidence>
<reference evidence="1 2" key="1">
    <citation type="journal article" date="2019" name="Nat. Ecol. Evol.">
        <title>Megaphylogeny resolves global patterns of mushroom evolution.</title>
        <authorList>
            <person name="Varga T."/>
            <person name="Krizsan K."/>
            <person name="Foldi C."/>
            <person name="Dima B."/>
            <person name="Sanchez-Garcia M."/>
            <person name="Sanchez-Ramirez S."/>
            <person name="Szollosi G.J."/>
            <person name="Szarkandi J.G."/>
            <person name="Papp V."/>
            <person name="Albert L."/>
            <person name="Andreopoulos W."/>
            <person name="Angelini C."/>
            <person name="Antonin V."/>
            <person name="Barry K.W."/>
            <person name="Bougher N.L."/>
            <person name="Buchanan P."/>
            <person name="Buyck B."/>
            <person name="Bense V."/>
            <person name="Catcheside P."/>
            <person name="Chovatia M."/>
            <person name="Cooper J."/>
            <person name="Damon W."/>
            <person name="Desjardin D."/>
            <person name="Finy P."/>
            <person name="Geml J."/>
            <person name="Haridas S."/>
            <person name="Hughes K."/>
            <person name="Justo A."/>
            <person name="Karasinski D."/>
            <person name="Kautmanova I."/>
            <person name="Kiss B."/>
            <person name="Kocsube S."/>
            <person name="Kotiranta H."/>
            <person name="LaButti K.M."/>
            <person name="Lechner B.E."/>
            <person name="Liimatainen K."/>
            <person name="Lipzen A."/>
            <person name="Lukacs Z."/>
            <person name="Mihaltcheva S."/>
            <person name="Morgado L.N."/>
            <person name="Niskanen T."/>
            <person name="Noordeloos M.E."/>
            <person name="Ohm R.A."/>
            <person name="Ortiz-Santana B."/>
            <person name="Ovrebo C."/>
            <person name="Racz N."/>
            <person name="Riley R."/>
            <person name="Savchenko A."/>
            <person name="Shiryaev A."/>
            <person name="Soop K."/>
            <person name="Spirin V."/>
            <person name="Szebenyi C."/>
            <person name="Tomsovsky M."/>
            <person name="Tulloss R.E."/>
            <person name="Uehling J."/>
            <person name="Grigoriev I.V."/>
            <person name="Vagvolgyi C."/>
            <person name="Papp T."/>
            <person name="Martin F.M."/>
            <person name="Miettinen O."/>
            <person name="Hibbett D.S."/>
            <person name="Nagy L.G."/>
        </authorList>
    </citation>
    <scope>NUCLEOTIDE SEQUENCE [LARGE SCALE GENOMIC DNA]</scope>
    <source>
        <strain evidence="1 2">OMC1185</strain>
    </source>
</reference>
<name>A0A5C3N8B1_9AGAM</name>
<keyword evidence="2" id="KW-1185">Reference proteome</keyword>
<sequence length="173" mass="19329">MPMLSKISEEGNRRGCLAVQALSFHSSYETPWITVLPNFACCHDELASCPTRVPTGWVQAGRDGCPDPLLLDRALSKNSRRLFPLSLRPMRCCFSSAPGYMRSETLTILDAARVSVSRAVLSQVSGPRTSEHLHLTVMDGTTFESYLATYREHKICLSHLDVRRAFETPDSRL</sequence>
<organism evidence="1 2">
    <name type="scientific">Heliocybe sulcata</name>
    <dbReference type="NCBI Taxonomy" id="5364"/>
    <lineage>
        <taxon>Eukaryota</taxon>
        <taxon>Fungi</taxon>
        <taxon>Dikarya</taxon>
        <taxon>Basidiomycota</taxon>
        <taxon>Agaricomycotina</taxon>
        <taxon>Agaricomycetes</taxon>
        <taxon>Gloeophyllales</taxon>
        <taxon>Gloeophyllaceae</taxon>
        <taxon>Heliocybe</taxon>
    </lineage>
</organism>
<protein>
    <submittedName>
        <fullName evidence="1">Uncharacterized protein</fullName>
    </submittedName>
</protein>
<proteinExistence type="predicted"/>
<gene>
    <name evidence="1" type="ORF">OE88DRAFT_1366058</name>
</gene>
<evidence type="ECO:0000313" key="2">
    <source>
        <dbReference type="Proteomes" id="UP000305948"/>
    </source>
</evidence>
<dbReference type="EMBL" id="ML213509">
    <property type="protein sequence ID" value="TFK52158.1"/>
    <property type="molecule type" value="Genomic_DNA"/>
</dbReference>
<dbReference type="Proteomes" id="UP000305948">
    <property type="component" value="Unassembled WGS sequence"/>
</dbReference>